<evidence type="ECO:0008006" key="3">
    <source>
        <dbReference type="Google" id="ProtNLM"/>
    </source>
</evidence>
<feature type="compositionally biased region" description="Low complexity" evidence="1">
    <location>
        <begin position="92"/>
        <end position="107"/>
    </location>
</feature>
<feature type="region of interest" description="Disordered" evidence="1">
    <location>
        <begin position="120"/>
        <end position="155"/>
    </location>
</feature>
<feature type="region of interest" description="Disordered" evidence="1">
    <location>
        <begin position="46"/>
        <end position="107"/>
    </location>
</feature>
<accession>A0A7S4G646</accession>
<sequence length="245" mass="26777">MSDHALDRVRQLLGQMGYSNVSEDVLLDIWNASQGQLLQGRAARGGYQADDGSRLETASECSTTDSNAYTNEQKERLFQRYSKDVPRAQQETASGPSSSVSPATSPCTCPECMGLSSTAAPALQQAESPQRKVRGSAERRSGGRASRRSVGMSPLTAADVTELSEGLGLDTSEGGFPVARNQSSVIYAMDPYGSQRVHRRVPKSDPVAKYHQMQQLWKNDKFLSQADRRQLMWDMRVTLAHSASS</sequence>
<evidence type="ECO:0000256" key="1">
    <source>
        <dbReference type="SAM" id="MobiDB-lite"/>
    </source>
</evidence>
<evidence type="ECO:0000313" key="2">
    <source>
        <dbReference type="EMBL" id="CAE0826276.1"/>
    </source>
</evidence>
<feature type="compositionally biased region" description="Polar residues" evidence="1">
    <location>
        <begin position="59"/>
        <end position="71"/>
    </location>
</feature>
<gene>
    <name evidence="2" type="ORF">EGYM00163_LOCUS37529</name>
</gene>
<dbReference type="AlphaFoldDB" id="A0A7S4G646"/>
<feature type="compositionally biased region" description="Basic and acidic residues" evidence="1">
    <location>
        <begin position="72"/>
        <end position="86"/>
    </location>
</feature>
<dbReference type="EMBL" id="HBJA01108658">
    <property type="protein sequence ID" value="CAE0826276.1"/>
    <property type="molecule type" value="Transcribed_RNA"/>
</dbReference>
<reference evidence="2" key="1">
    <citation type="submission" date="2021-01" db="EMBL/GenBank/DDBJ databases">
        <authorList>
            <person name="Corre E."/>
            <person name="Pelletier E."/>
            <person name="Niang G."/>
            <person name="Scheremetjew M."/>
            <person name="Finn R."/>
            <person name="Kale V."/>
            <person name="Holt S."/>
            <person name="Cochrane G."/>
            <person name="Meng A."/>
            <person name="Brown T."/>
            <person name="Cohen L."/>
        </authorList>
    </citation>
    <scope>NUCLEOTIDE SEQUENCE</scope>
    <source>
        <strain evidence="2">CCMP1594</strain>
    </source>
</reference>
<name>A0A7S4G646_9EUGL</name>
<proteinExistence type="predicted"/>
<protein>
    <recommendedName>
        <fullName evidence="3">Centriolar and ciliogenesis-associated protein HYLS1 C-terminal domain-containing protein</fullName>
    </recommendedName>
</protein>
<organism evidence="2">
    <name type="scientific">Eutreptiella gymnastica</name>
    <dbReference type="NCBI Taxonomy" id="73025"/>
    <lineage>
        <taxon>Eukaryota</taxon>
        <taxon>Discoba</taxon>
        <taxon>Euglenozoa</taxon>
        <taxon>Euglenida</taxon>
        <taxon>Spirocuta</taxon>
        <taxon>Euglenophyceae</taxon>
        <taxon>Eutreptiales</taxon>
        <taxon>Eutreptiaceae</taxon>
        <taxon>Eutreptiella</taxon>
    </lineage>
</organism>